<feature type="transmembrane region" description="Helical" evidence="8">
    <location>
        <begin position="274"/>
        <end position="300"/>
    </location>
</feature>
<evidence type="ECO:0000256" key="4">
    <source>
        <dbReference type="ARBA" id="ARBA00022679"/>
    </source>
</evidence>
<name>A0ABT7VBE4_9ACTN</name>
<dbReference type="SUPFAM" id="SSF53448">
    <property type="entry name" value="Nucleotide-diphospho-sugar transferases"/>
    <property type="match status" value="1"/>
</dbReference>
<protein>
    <submittedName>
        <fullName evidence="10">Glycosyltransferase family 2 protein</fullName>
        <ecNumber evidence="10">2.4.-.-</ecNumber>
    </submittedName>
</protein>
<dbReference type="EMBL" id="JAUDDZ010000024">
    <property type="protein sequence ID" value="MDM8275820.1"/>
    <property type="molecule type" value="Genomic_DNA"/>
</dbReference>
<proteinExistence type="inferred from homology"/>
<evidence type="ECO:0000256" key="2">
    <source>
        <dbReference type="ARBA" id="ARBA00006739"/>
    </source>
</evidence>
<evidence type="ECO:0000256" key="3">
    <source>
        <dbReference type="ARBA" id="ARBA00022676"/>
    </source>
</evidence>
<keyword evidence="11" id="KW-1185">Reference proteome</keyword>
<dbReference type="InterPro" id="IPR050256">
    <property type="entry name" value="Glycosyltransferase_2"/>
</dbReference>
<dbReference type="Pfam" id="PF00535">
    <property type="entry name" value="Glycos_transf_2"/>
    <property type="match status" value="1"/>
</dbReference>
<gene>
    <name evidence="10" type="ORF">QUW28_10010</name>
</gene>
<organism evidence="10 11">
    <name type="scientific">Enorma phocaeensis</name>
    <dbReference type="NCBI Taxonomy" id="1871019"/>
    <lineage>
        <taxon>Bacteria</taxon>
        <taxon>Bacillati</taxon>
        <taxon>Actinomycetota</taxon>
        <taxon>Coriobacteriia</taxon>
        <taxon>Coriobacteriales</taxon>
        <taxon>Coriobacteriaceae</taxon>
        <taxon>Enorma</taxon>
    </lineage>
</organism>
<dbReference type="Gene3D" id="3.90.550.10">
    <property type="entry name" value="Spore Coat Polysaccharide Biosynthesis Protein SpsA, Chain A"/>
    <property type="match status" value="1"/>
</dbReference>
<dbReference type="EC" id="2.4.-.-" evidence="10"/>
<dbReference type="GO" id="GO:0016757">
    <property type="term" value="F:glycosyltransferase activity"/>
    <property type="evidence" value="ECO:0007669"/>
    <property type="project" value="UniProtKB-KW"/>
</dbReference>
<evidence type="ECO:0000256" key="6">
    <source>
        <dbReference type="ARBA" id="ARBA00022989"/>
    </source>
</evidence>
<accession>A0ABT7VBE4</accession>
<dbReference type="CDD" id="cd04187">
    <property type="entry name" value="DPM1_like_bac"/>
    <property type="match status" value="1"/>
</dbReference>
<evidence type="ECO:0000256" key="1">
    <source>
        <dbReference type="ARBA" id="ARBA00004141"/>
    </source>
</evidence>
<dbReference type="InterPro" id="IPR029044">
    <property type="entry name" value="Nucleotide-diphossugar_trans"/>
</dbReference>
<evidence type="ECO:0000256" key="7">
    <source>
        <dbReference type="ARBA" id="ARBA00023136"/>
    </source>
</evidence>
<keyword evidence="5 8" id="KW-0812">Transmembrane</keyword>
<reference evidence="10 11" key="2">
    <citation type="submission" date="2023-06" db="EMBL/GenBank/DDBJ databases">
        <authorList>
            <person name="Zeman M."/>
            <person name="Kubasova T."/>
            <person name="Jahodarova E."/>
            <person name="Nykrynova M."/>
            <person name="Rychlik I."/>
        </authorList>
    </citation>
    <scope>NUCLEOTIDE SEQUENCE [LARGE SCALE GENOMIC DNA]</scope>
    <source>
        <strain evidence="10 11">154_Feed</strain>
    </source>
</reference>
<dbReference type="PANTHER" id="PTHR48090:SF1">
    <property type="entry name" value="PROPHAGE BACTOPRENOL GLUCOSYL TRANSFERASE HOMOLOG"/>
    <property type="match status" value="1"/>
</dbReference>
<keyword evidence="3 10" id="KW-0328">Glycosyltransferase</keyword>
<evidence type="ECO:0000259" key="9">
    <source>
        <dbReference type="Pfam" id="PF00535"/>
    </source>
</evidence>
<evidence type="ECO:0000313" key="10">
    <source>
        <dbReference type="EMBL" id="MDM8275820.1"/>
    </source>
</evidence>
<evidence type="ECO:0000256" key="8">
    <source>
        <dbReference type="SAM" id="Phobius"/>
    </source>
</evidence>
<reference evidence="11" key="1">
    <citation type="submission" date="2023-06" db="EMBL/GenBank/DDBJ databases">
        <title>Identification and characterization of horizontal gene transfer across gut microbiota members of farm animals based on homology search.</title>
        <authorList>
            <person name="Zeman M."/>
            <person name="Kubasova T."/>
            <person name="Jahodarova E."/>
            <person name="Nykrynova M."/>
            <person name="Rychlik I."/>
        </authorList>
    </citation>
    <scope>NUCLEOTIDE SEQUENCE [LARGE SCALE GENOMIC DNA]</scope>
    <source>
        <strain evidence="11">154_Feed</strain>
    </source>
</reference>
<evidence type="ECO:0000256" key="5">
    <source>
        <dbReference type="ARBA" id="ARBA00022692"/>
    </source>
</evidence>
<dbReference type="RefSeq" id="WP_289546095.1">
    <property type="nucleotide sequence ID" value="NZ_JAUDDZ010000024.1"/>
</dbReference>
<comment type="subcellular location">
    <subcellularLocation>
        <location evidence="1">Membrane</location>
        <topology evidence="1">Multi-pass membrane protein</topology>
    </subcellularLocation>
</comment>
<feature type="transmembrane region" description="Helical" evidence="8">
    <location>
        <begin position="244"/>
        <end position="268"/>
    </location>
</feature>
<keyword evidence="7 8" id="KW-0472">Membrane</keyword>
<sequence length="330" mass="36738">MSIDHRRYPVLFIVIPCFNEEEVLPVTAPLFMACLNSMVNSGKISPRSKVLFINDGSSDATWSIIRHLSDDYAEIEGISLSRNRGHQNALLAGLEEASHYCDASISIDCDGQDDIATMEDMVDAYLNGSDVVYGVRSSRKADTLFKRTSAQAFYKLLDTMGVETIYNHADYRLLSCRVMKELMRFKEVNLYLRGMVPLVGFNSTCVYYERHERAAGGTHYPIRKMLALAIDGITSFSIKPIRGIAILGIVISILSFIGVIWAVATVMLGNVVAGWASIVCIICFMSGIQLISLGVIGEYVGKAYLEAKRRPRYSIKESTFSENDFTESKK</sequence>
<dbReference type="PROSITE" id="PS51257">
    <property type="entry name" value="PROKAR_LIPOPROTEIN"/>
    <property type="match status" value="1"/>
</dbReference>
<dbReference type="InterPro" id="IPR001173">
    <property type="entry name" value="Glyco_trans_2-like"/>
</dbReference>
<comment type="caution">
    <text evidence="10">The sequence shown here is derived from an EMBL/GenBank/DDBJ whole genome shotgun (WGS) entry which is preliminary data.</text>
</comment>
<comment type="similarity">
    <text evidence="2">Belongs to the glycosyltransferase 2 family.</text>
</comment>
<evidence type="ECO:0000313" key="11">
    <source>
        <dbReference type="Proteomes" id="UP001529421"/>
    </source>
</evidence>
<feature type="domain" description="Glycosyltransferase 2-like" evidence="9">
    <location>
        <begin position="13"/>
        <end position="180"/>
    </location>
</feature>
<dbReference type="Proteomes" id="UP001529421">
    <property type="component" value="Unassembled WGS sequence"/>
</dbReference>
<keyword evidence="6 8" id="KW-1133">Transmembrane helix</keyword>
<dbReference type="PANTHER" id="PTHR48090">
    <property type="entry name" value="UNDECAPRENYL-PHOSPHATE 4-DEOXY-4-FORMAMIDO-L-ARABINOSE TRANSFERASE-RELATED"/>
    <property type="match status" value="1"/>
</dbReference>
<keyword evidence="4 10" id="KW-0808">Transferase</keyword>